<dbReference type="AlphaFoldDB" id="U1MUH2"/>
<name>U1MUH2_9MICO</name>
<protein>
    <submittedName>
        <fullName evidence="1">Uncharacterized protein</fullName>
    </submittedName>
</protein>
<organism evidence="1 2">
    <name type="scientific">Agrococcus pavilionensis RW1</name>
    <dbReference type="NCBI Taxonomy" id="1330458"/>
    <lineage>
        <taxon>Bacteria</taxon>
        <taxon>Bacillati</taxon>
        <taxon>Actinomycetota</taxon>
        <taxon>Actinomycetes</taxon>
        <taxon>Micrococcales</taxon>
        <taxon>Microbacteriaceae</taxon>
        <taxon>Agrococcus</taxon>
    </lineage>
</organism>
<accession>U1MUH2</accession>
<proteinExistence type="predicted"/>
<reference evidence="1 2" key="1">
    <citation type="journal article" date="2013" name="Genome Announc.">
        <title>First draft genome sequence from a member of the genus agrococcus, isolated from modern microbialites.</title>
        <authorList>
            <person name="White R.A.III."/>
            <person name="Grassa C.J."/>
            <person name="Suttle C.A."/>
        </authorList>
    </citation>
    <scope>NUCLEOTIDE SEQUENCE [LARGE SCALE GENOMIC DNA]</scope>
    <source>
        <strain evidence="1 2">RW1</strain>
    </source>
</reference>
<comment type="caution">
    <text evidence="1">The sequence shown here is derived from an EMBL/GenBank/DDBJ whole genome shotgun (WGS) entry which is preliminary data.</text>
</comment>
<keyword evidence="2" id="KW-1185">Reference proteome</keyword>
<gene>
    <name evidence="1" type="ORF">L332_07390</name>
</gene>
<dbReference type="EMBL" id="ASHR01000024">
    <property type="protein sequence ID" value="ERG64275.1"/>
    <property type="molecule type" value="Genomic_DNA"/>
</dbReference>
<dbReference type="Proteomes" id="UP000016462">
    <property type="component" value="Unassembled WGS sequence"/>
</dbReference>
<dbReference type="OrthoDB" id="3733286at2"/>
<dbReference type="RefSeq" id="WP_021010471.1">
    <property type="nucleotide sequence ID" value="NZ_ASHR01000024.1"/>
</dbReference>
<evidence type="ECO:0000313" key="1">
    <source>
        <dbReference type="EMBL" id="ERG64275.1"/>
    </source>
</evidence>
<evidence type="ECO:0000313" key="2">
    <source>
        <dbReference type="Proteomes" id="UP000016462"/>
    </source>
</evidence>
<sequence>MNDAARPDASADAHGNLSTYLNEHLLASEGGVKAFRAAAKTFEGTPHEQVLVALAEEVDRDRRDLAKIIQQLDYRPKGWKRALTLLLRAGGSVNPVNLLRMRRSSMTQLELDFLTGAVRGKLSMWQALIELSASDSRFDRALLDDLVRRAEHQIAEVQRISHETVRERFA</sequence>